<evidence type="ECO:0000256" key="13">
    <source>
        <dbReference type="RuleBase" id="RU003762"/>
    </source>
</evidence>
<dbReference type="GO" id="GO:0098609">
    <property type="term" value="P:cell-cell adhesion"/>
    <property type="evidence" value="ECO:0007669"/>
    <property type="project" value="TreeGrafter"/>
</dbReference>
<comment type="subcellular location">
    <subcellularLocation>
        <location evidence="1 13">Membrane</location>
        <topology evidence="1 13">Single-pass type I membrane protein</topology>
    </subcellularLocation>
</comment>
<evidence type="ECO:0000313" key="17">
    <source>
        <dbReference type="Proteomes" id="UP000230750"/>
    </source>
</evidence>
<dbReference type="Proteomes" id="UP000230750">
    <property type="component" value="Unassembled WGS sequence"/>
</dbReference>
<dbReference type="InterPro" id="IPR013519">
    <property type="entry name" value="Int_alpha_beta-p"/>
</dbReference>
<evidence type="ECO:0000259" key="15">
    <source>
        <dbReference type="Pfam" id="PF20805"/>
    </source>
</evidence>
<accession>A0A2G8KCC2</accession>
<dbReference type="OrthoDB" id="5317514at2759"/>
<dbReference type="GO" id="GO:0008305">
    <property type="term" value="C:integrin complex"/>
    <property type="evidence" value="ECO:0007669"/>
    <property type="project" value="InterPro"/>
</dbReference>
<dbReference type="Pfam" id="PF01839">
    <property type="entry name" value="FG-GAP"/>
    <property type="match status" value="2"/>
</dbReference>
<reference evidence="16 17" key="1">
    <citation type="journal article" date="2017" name="PLoS Biol.">
        <title>The sea cucumber genome provides insights into morphological evolution and visceral regeneration.</title>
        <authorList>
            <person name="Zhang X."/>
            <person name="Sun L."/>
            <person name="Yuan J."/>
            <person name="Sun Y."/>
            <person name="Gao Y."/>
            <person name="Zhang L."/>
            <person name="Li S."/>
            <person name="Dai H."/>
            <person name="Hamel J.F."/>
            <person name="Liu C."/>
            <person name="Yu Y."/>
            <person name="Liu S."/>
            <person name="Lin W."/>
            <person name="Guo K."/>
            <person name="Jin S."/>
            <person name="Xu P."/>
            <person name="Storey K.B."/>
            <person name="Huan P."/>
            <person name="Zhang T."/>
            <person name="Zhou Y."/>
            <person name="Zhang J."/>
            <person name="Lin C."/>
            <person name="Li X."/>
            <person name="Xing L."/>
            <person name="Huo D."/>
            <person name="Sun M."/>
            <person name="Wang L."/>
            <person name="Mercier A."/>
            <person name="Li F."/>
            <person name="Yang H."/>
            <person name="Xiang J."/>
        </authorList>
    </citation>
    <scope>NUCLEOTIDE SEQUENCE [LARGE SCALE GENOMIC DNA]</scope>
    <source>
        <strain evidence="16">Shaxun</strain>
        <tissue evidence="16">Muscle</tissue>
    </source>
</reference>
<dbReference type="Gene3D" id="2.60.40.1460">
    <property type="entry name" value="Integrin domains. Chain A, domain 2"/>
    <property type="match status" value="1"/>
</dbReference>
<evidence type="ECO:0000256" key="8">
    <source>
        <dbReference type="ARBA" id="ARBA00023037"/>
    </source>
</evidence>
<dbReference type="Pfam" id="PF08441">
    <property type="entry name" value="Integrin_A_Ig_1"/>
    <property type="match status" value="1"/>
</dbReference>
<evidence type="ECO:0000256" key="4">
    <source>
        <dbReference type="ARBA" id="ARBA00022729"/>
    </source>
</evidence>
<dbReference type="InterPro" id="IPR048285">
    <property type="entry name" value="Integrin_alpha_Ig-like_2"/>
</dbReference>
<gene>
    <name evidence="16" type="ORF">BSL78_17501</name>
</gene>
<dbReference type="Pfam" id="PF20805">
    <property type="entry name" value="Integrin_A_Ig_2"/>
    <property type="match status" value="1"/>
</dbReference>
<dbReference type="STRING" id="307972.A0A2G8KCC2"/>
<feature type="repeat" description="FG-GAP" evidence="12">
    <location>
        <begin position="1"/>
        <end position="54"/>
    </location>
</feature>
<evidence type="ECO:0000256" key="10">
    <source>
        <dbReference type="ARBA" id="ARBA00023170"/>
    </source>
</evidence>
<proteinExistence type="inferred from homology"/>
<keyword evidence="8 13" id="KW-0401">Integrin</keyword>
<comment type="caution">
    <text evidence="16">The sequence shown here is derived from an EMBL/GenBank/DDBJ whole genome shotgun (WGS) entry which is preliminary data.</text>
</comment>
<dbReference type="GO" id="GO:0033627">
    <property type="term" value="P:cell adhesion mediated by integrin"/>
    <property type="evidence" value="ECO:0007669"/>
    <property type="project" value="TreeGrafter"/>
</dbReference>
<keyword evidence="5" id="KW-0677">Repeat</keyword>
<dbReference type="EMBL" id="MRZV01000699">
    <property type="protein sequence ID" value="PIK45641.1"/>
    <property type="molecule type" value="Genomic_DNA"/>
</dbReference>
<dbReference type="PANTHER" id="PTHR23220">
    <property type="entry name" value="INTEGRIN ALPHA"/>
    <property type="match status" value="1"/>
</dbReference>
<keyword evidence="3" id="KW-0812">Transmembrane</keyword>
<feature type="domain" description="Integrin alpha first immunoglubulin-like" evidence="14">
    <location>
        <begin position="151"/>
        <end position="273"/>
    </location>
</feature>
<evidence type="ECO:0000256" key="12">
    <source>
        <dbReference type="PROSITE-ProRule" id="PRU00803"/>
    </source>
</evidence>
<dbReference type="Gene3D" id="2.130.10.130">
    <property type="entry name" value="Integrin alpha, N-terminal"/>
    <property type="match status" value="1"/>
</dbReference>
<dbReference type="SUPFAM" id="SSF69179">
    <property type="entry name" value="Integrin domains"/>
    <property type="match status" value="2"/>
</dbReference>
<dbReference type="SUPFAM" id="SSF69318">
    <property type="entry name" value="Integrin alpha N-terminal domain"/>
    <property type="match status" value="1"/>
</dbReference>
<dbReference type="PANTHER" id="PTHR23220:SF133">
    <property type="entry name" value="INTEGRIN ALPHA-PS2"/>
    <property type="match status" value="1"/>
</dbReference>
<dbReference type="InterPro" id="IPR000413">
    <property type="entry name" value="Integrin_alpha"/>
</dbReference>
<name>A0A2G8KCC2_STIJA</name>
<dbReference type="SMART" id="SM00191">
    <property type="entry name" value="Int_alpha"/>
    <property type="match status" value="3"/>
</dbReference>
<dbReference type="GO" id="GO:0007160">
    <property type="term" value="P:cell-matrix adhesion"/>
    <property type="evidence" value="ECO:0007669"/>
    <property type="project" value="TreeGrafter"/>
</dbReference>
<dbReference type="GO" id="GO:0009897">
    <property type="term" value="C:external side of plasma membrane"/>
    <property type="evidence" value="ECO:0007669"/>
    <property type="project" value="TreeGrafter"/>
</dbReference>
<dbReference type="InterPro" id="IPR013649">
    <property type="entry name" value="Integrin_alpha_Ig-like_1"/>
</dbReference>
<keyword evidence="4" id="KW-0732">Signal</keyword>
<keyword evidence="9" id="KW-0472">Membrane</keyword>
<evidence type="ECO:0000256" key="1">
    <source>
        <dbReference type="ARBA" id="ARBA00004479"/>
    </source>
</evidence>
<dbReference type="PROSITE" id="PS51470">
    <property type="entry name" value="FG_GAP"/>
    <property type="match status" value="2"/>
</dbReference>
<keyword evidence="10 13" id="KW-0675">Receptor</keyword>
<feature type="repeat" description="FG-GAP" evidence="12">
    <location>
        <begin position="56"/>
        <end position="112"/>
    </location>
</feature>
<evidence type="ECO:0000256" key="9">
    <source>
        <dbReference type="ARBA" id="ARBA00023136"/>
    </source>
</evidence>
<feature type="domain" description="Integrin alpha second immunoglobulin-like" evidence="15">
    <location>
        <begin position="302"/>
        <end position="434"/>
    </location>
</feature>
<evidence type="ECO:0000256" key="5">
    <source>
        <dbReference type="ARBA" id="ARBA00022737"/>
    </source>
</evidence>
<keyword evidence="7" id="KW-1133">Transmembrane helix</keyword>
<evidence type="ECO:0000256" key="7">
    <source>
        <dbReference type="ARBA" id="ARBA00022989"/>
    </source>
</evidence>
<dbReference type="InterPro" id="IPR028994">
    <property type="entry name" value="Integrin_alpha_N"/>
</dbReference>
<keyword evidence="6 13" id="KW-0130">Cell adhesion</keyword>
<organism evidence="16 17">
    <name type="scientific">Stichopus japonicus</name>
    <name type="common">Sea cucumber</name>
    <dbReference type="NCBI Taxonomy" id="307972"/>
    <lineage>
        <taxon>Eukaryota</taxon>
        <taxon>Metazoa</taxon>
        <taxon>Echinodermata</taxon>
        <taxon>Eleutherozoa</taxon>
        <taxon>Echinozoa</taxon>
        <taxon>Holothuroidea</taxon>
        <taxon>Aspidochirotacea</taxon>
        <taxon>Aspidochirotida</taxon>
        <taxon>Stichopodidae</taxon>
        <taxon>Apostichopus</taxon>
    </lineage>
</organism>
<evidence type="ECO:0000259" key="14">
    <source>
        <dbReference type="Pfam" id="PF08441"/>
    </source>
</evidence>
<dbReference type="AlphaFoldDB" id="A0A2G8KCC2"/>
<dbReference type="InterPro" id="IPR032695">
    <property type="entry name" value="Integrin_dom_sf"/>
</dbReference>
<evidence type="ECO:0000313" key="16">
    <source>
        <dbReference type="EMBL" id="PIK45641.1"/>
    </source>
</evidence>
<evidence type="ECO:0000256" key="6">
    <source>
        <dbReference type="ARBA" id="ARBA00022889"/>
    </source>
</evidence>
<keyword evidence="11" id="KW-0325">Glycoprotein</keyword>
<sequence>MGSYFGHSVAVSDLNNDGRDDLIVGAPRYWKKDTQTDKCRPNHVYYQNTWGVLNDEGKSVITGHVTGGRFGFVVAALGDINDDNFNDLAVSAPYDGDGAVYILTVLRPRDFGLNIRTFGYALSSNRDADQNQYPDLLVGAYESDTVILIRTRPIVRPDVTIVTQPRALYLSRPGASDTKPISFNFTTCLSYRGIGTADQYSFTSVLALDALKVKSRARLFNSKGPVKHEENINITKNSPLCDTWTAVLKDFDRIQDRSSPIAIRMSLSLLEDEDALDYGELNTLMETPGEHWETRIPLFYECVNNDTCATDLVLSVESDTEKMYMGAADQVTLNVTIENRADDAFESYLYVHIPTAFQFYSFKAIRSELSIQCTAASVHTTIVCNVGNPLPAETKISFSLSFSAVKVPGDEEAVLFNLNVSSLTREEPDTLYDNNYNISIPLELEINTELVGNSNIGTVIYKESDSKSLNKPIAQKKT</sequence>
<dbReference type="PRINTS" id="PR01185">
    <property type="entry name" value="INTEGRINA"/>
</dbReference>
<keyword evidence="17" id="KW-1185">Reference proteome</keyword>
<comment type="similarity">
    <text evidence="2 13">Belongs to the integrin alpha chain family.</text>
</comment>
<evidence type="ECO:0000256" key="3">
    <source>
        <dbReference type="ARBA" id="ARBA00022692"/>
    </source>
</evidence>
<dbReference type="InterPro" id="IPR013517">
    <property type="entry name" value="FG-GAP"/>
</dbReference>
<dbReference type="GO" id="GO:0005178">
    <property type="term" value="F:integrin binding"/>
    <property type="evidence" value="ECO:0007669"/>
    <property type="project" value="TreeGrafter"/>
</dbReference>
<dbReference type="GO" id="GO:0007229">
    <property type="term" value="P:integrin-mediated signaling pathway"/>
    <property type="evidence" value="ECO:0007669"/>
    <property type="project" value="UniProtKB-KW"/>
</dbReference>
<evidence type="ECO:0000256" key="11">
    <source>
        <dbReference type="ARBA" id="ARBA00023180"/>
    </source>
</evidence>
<dbReference type="Gene3D" id="2.60.40.1510">
    <property type="entry name" value="ntegrin, alpha v. Chain A, domain 3"/>
    <property type="match status" value="1"/>
</dbReference>
<evidence type="ECO:0000256" key="2">
    <source>
        <dbReference type="ARBA" id="ARBA00008054"/>
    </source>
</evidence>
<protein>
    <submittedName>
        <fullName evidence="16">Putative integrin alpha-V</fullName>
    </submittedName>
</protein>